<name>A0A0D7BTS8_9AGAR</name>
<dbReference type="GO" id="GO:0008270">
    <property type="term" value="F:zinc ion binding"/>
    <property type="evidence" value="ECO:0007669"/>
    <property type="project" value="InterPro"/>
</dbReference>
<dbReference type="PROSITE" id="PS50048">
    <property type="entry name" value="ZN2_CY6_FUNGAL_2"/>
    <property type="match status" value="1"/>
</dbReference>
<evidence type="ECO:0000259" key="5">
    <source>
        <dbReference type="PROSITE" id="PS50048"/>
    </source>
</evidence>
<dbReference type="SUPFAM" id="SSF57701">
    <property type="entry name" value="Zn2/Cys6 DNA-binding domain"/>
    <property type="match status" value="1"/>
</dbReference>
<dbReference type="SMART" id="SM00906">
    <property type="entry name" value="Fungal_trans"/>
    <property type="match status" value="1"/>
</dbReference>
<evidence type="ECO:0000313" key="6">
    <source>
        <dbReference type="EMBL" id="KIY73021.1"/>
    </source>
</evidence>
<dbReference type="EMBL" id="KN880438">
    <property type="protein sequence ID" value="KIY73021.1"/>
    <property type="molecule type" value="Genomic_DNA"/>
</dbReference>
<sequence>MSSGEEDRPEGNDRPQGGWKKRRLQGACDGCRRKKVKCDSGTMPDGQCTNCRSFGATCTHDEPPKKRGPKSHYVTKLEHRILELEKQLKTHQESPETSSLGSPPQDVPDLSSDTSSDKDQDLSFINLMDSISKLSLHNIDGRYFGPASNLSLAHHAFEKLRGPEEIPGYSYKKEHWKNWSNHVWEAETEIKPKILIFPPPDLLVSLISLYFMHFHVYIPLFHQPSFRQSVAAGLHHRDVRFGHVVLLVCAIASRASDDPRVFLDDQLDEHSSGWKYYVQVNALPRGHFDRPNIHDLQHCCLSAEYLMGTSSPQSSWTLIGLGIRYAIEMGVHRHRPGPPNAESELRKRAFWTLILMDRHLGFYHGRPSAIQHEDFDLEYPIACDDEYWDTFQQPEEKPCTIDYFICHLKLCHIMSLGLRTLYTIRRPKDMNALHVLTQLDSMLNAWFSSIPQHLVWDSHRQTTVFFDQSAVLHSIWYNVQIQIHRPFILPLGTEISSQSIAITRSASRSCARVLDAQRERGRLKMFGFASQMSAFTAGIVLALAIFSHNKTGWKTDTEQADFDKCINILRATAKRWVISGRLIDILQTLHTEVLKASAPAPPLLAGMDEIGVALSGGHPTSYHDEAQAFYAQTNMFPLTHKVFWTPEGYSYPIEDVPMDFQSTDPALGLTSPLKPGEANVWQNMPMGFNYSDWGTFVDNMAAGGP</sequence>
<feature type="region of interest" description="Disordered" evidence="3">
    <location>
        <begin position="1"/>
        <end position="25"/>
    </location>
</feature>
<dbReference type="Proteomes" id="UP000054007">
    <property type="component" value="Unassembled WGS sequence"/>
</dbReference>
<organism evidence="6 7">
    <name type="scientific">Cylindrobasidium torrendii FP15055 ss-10</name>
    <dbReference type="NCBI Taxonomy" id="1314674"/>
    <lineage>
        <taxon>Eukaryota</taxon>
        <taxon>Fungi</taxon>
        <taxon>Dikarya</taxon>
        <taxon>Basidiomycota</taxon>
        <taxon>Agaricomycotina</taxon>
        <taxon>Agaricomycetes</taxon>
        <taxon>Agaricomycetidae</taxon>
        <taxon>Agaricales</taxon>
        <taxon>Marasmiineae</taxon>
        <taxon>Physalacriaceae</taxon>
        <taxon>Cylindrobasidium</taxon>
    </lineage>
</organism>
<accession>A0A0D7BTS8</accession>
<keyword evidence="2" id="KW-0539">Nucleus</keyword>
<dbReference type="PANTHER" id="PTHR46910:SF38">
    <property type="entry name" value="ZN(2)-C6 FUNGAL-TYPE DOMAIN-CONTAINING PROTEIN"/>
    <property type="match status" value="1"/>
</dbReference>
<dbReference type="GO" id="GO:0006351">
    <property type="term" value="P:DNA-templated transcription"/>
    <property type="evidence" value="ECO:0007669"/>
    <property type="project" value="InterPro"/>
</dbReference>
<dbReference type="SMART" id="SM00066">
    <property type="entry name" value="GAL4"/>
    <property type="match status" value="1"/>
</dbReference>
<keyword evidence="4" id="KW-0812">Transmembrane</keyword>
<feature type="region of interest" description="Disordered" evidence="3">
    <location>
        <begin position="50"/>
        <end position="73"/>
    </location>
</feature>
<keyword evidence="1" id="KW-0479">Metal-binding</keyword>
<dbReference type="GO" id="GO:0000981">
    <property type="term" value="F:DNA-binding transcription factor activity, RNA polymerase II-specific"/>
    <property type="evidence" value="ECO:0007669"/>
    <property type="project" value="InterPro"/>
</dbReference>
<dbReference type="Gene3D" id="4.10.240.10">
    <property type="entry name" value="Zn(2)-C6 fungal-type DNA-binding domain"/>
    <property type="match status" value="1"/>
</dbReference>
<dbReference type="InterPro" id="IPR036864">
    <property type="entry name" value="Zn2-C6_fun-type_DNA-bd_sf"/>
</dbReference>
<keyword evidence="7" id="KW-1185">Reference proteome</keyword>
<dbReference type="CDD" id="cd00067">
    <property type="entry name" value="GAL4"/>
    <property type="match status" value="1"/>
</dbReference>
<gene>
    <name evidence="6" type="ORF">CYLTODRAFT_387421</name>
</gene>
<evidence type="ECO:0000256" key="4">
    <source>
        <dbReference type="SAM" id="Phobius"/>
    </source>
</evidence>
<dbReference type="STRING" id="1314674.A0A0D7BTS8"/>
<dbReference type="PANTHER" id="PTHR46910">
    <property type="entry name" value="TRANSCRIPTION FACTOR PDR1"/>
    <property type="match status" value="1"/>
</dbReference>
<dbReference type="PROSITE" id="PS00463">
    <property type="entry name" value="ZN2_CY6_FUNGAL_1"/>
    <property type="match status" value="1"/>
</dbReference>
<evidence type="ECO:0000256" key="2">
    <source>
        <dbReference type="ARBA" id="ARBA00023242"/>
    </source>
</evidence>
<feature type="compositionally biased region" description="Basic and acidic residues" evidence="3">
    <location>
        <begin position="1"/>
        <end position="13"/>
    </location>
</feature>
<protein>
    <recommendedName>
        <fullName evidence="5">Zn(2)-C6 fungal-type domain-containing protein</fullName>
    </recommendedName>
</protein>
<dbReference type="Pfam" id="PF04082">
    <property type="entry name" value="Fungal_trans"/>
    <property type="match status" value="1"/>
</dbReference>
<dbReference type="InterPro" id="IPR001138">
    <property type="entry name" value="Zn2Cys6_DnaBD"/>
</dbReference>
<proteinExistence type="predicted"/>
<keyword evidence="4" id="KW-1133">Transmembrane helix</keyword>
<dbReference type="CDD" id="cd12148">
    <property type="entry name" value="fungal_TF_MHR"/>
    <property type="match status" value="1"/>
</dbReference>
<dbReference type="InterPro" id="IPR007219">
    <property type="entry name" value="XnlR_reg_dom"/>
</dbReference>
<evidence type="ECO:0000256" key="3">
    <source>
        <dbReference type="SAM" id="MobiDB-lite"/>
    </source>
</evidence>
<keyword evidence="4" id="KW-0472">Membrane</keyword>
<evidence type="ECO:0000256" key="1">
    <source>
        <dbReference type="ARBA" id="ARBA00022723"/>
    </source>
</evidence>
<evidence type="ECO:0000313" key="7">
    <source>
        <dbReference type="Proteomes" id="UP000054007"/>
    </source>
</evidence>
<reference evidence="6 7" key="1">
    <citation type="journal article" date="2015" name="Fungal Genet. Biol.">
        <title>Evolution of novel wood decay mechanisms in Agaricales revealed by the genome sequences of Fistulina hepatica and Cylindrobasidium torrendii.</title>
        <authorList>
            <person name="Floudas D."/>
            <person name="Held B.W."/>
            <person name="Riley R."/>
            <person name="Nagy L.G."/>
            <person name="Koehler G."/>
            <person name="Ransdell A.S."/>
            <person name="Younus H."/>
            <person name="Chow J."/>
            <person name="Chiniquy J."/>
            <person name="Lipzen A."/>
            <person name="Tritt A."/>
            <person name="Sun H."/>
            <person name="Haridas S."/>
            <person name="LaButti K."/>
            <person name="Ohm R.A."/>
            <person name="Kues U."/>
            <person name="Blanchette R.A."/>
            <person name="Grigoriev I.V."/>
            <person name="Minto R.E."/>
            <person name="Hibbett D.S."/>
        </authorList>
    </citation>
    <scope>NUCLEOTIDE SEQUENCE [LARGE SCALE GENOMIC DNA]</scope>
    <source>
        <strain evidence="6 7">FP15055 ss-10</strain>
    </source>
</reference>
<feature type="domain" description="Zn(2)-C6 fungal-type" evidence="5">
    <location>
        <begin position="27"/>
        <end position="60"/>
    </location>
</feature>
<dbReference type="AlphaFoldDB" id="A0A0D7BTS8"/>
<dbReference type="Pfam" id="PF00172">
    <property type="entry name" value="Zn_clus"/>
    <property type="match status" value="1"/>
</dbReference>
<dbReference type="OrthoDB" id="4456959at2759"/>
<dbReference type="InterPro" id="IPR050987">
    <property type="entry name" value="AtrR-like"/>
</dbReference>
<feature type="region of interest" description="Disordered" evidence="3">
    <location>
        <begin position="88"/>
        <end position="118"/>
    </location>
</feature>
<dbReference type="GO" id="GO:0003677">
    <property type="term" value="F:DNA binding"/>
    <property type="evidence" value="ECO:0007669"/>
    <property type="project" value="InterPro"/>
</dbReference>
<feature type="transmembrane region" description="Helical" evidence="4">
    <location>
        <begin position="526"/>
        <end position="546"/>
    </location>
</feature>